<protein>
    <submittedName>
        <fullName evidence="4">Capsule biosynthesis protein CapA</fullName>
    </submittedName>
</protein>
<keyword evidence="2" id="KW-0732">Signal</keyword>
<dbReference type="Gene3D" id="3.60.21.10">
    <property type="match status" value="1"/>
</dbReference>
<comment type="caution">
    <text evidence="4">The sequence shown here is derived from an EMBL/GenBank/DDBJ whole genome shotgun (WGS) entry which is preliminary data.</text>
</comment>
<gene>
    <name evidence="4" type="ORF">OPHB3_0587</name>
</gene>
<evidence type="ECO:0000259" key="3">
    <source>
        <dbReference type="SMART" id="SM00854"/>
    </source>
</evidence>
<dbReference type="SUPFAM" id="SSF56300">
    <property type="entry name" value="Metallo-dependent phosphatases"/>
    <property type="match status" value="1"/>
</dbReference>
<dbReference type="SMART" id="SM00854">
    <property type="entry name" value="PGA_cap"/>
    <property type="match status" value="1"/>
</dbReference>
<dbReference type="PANTHER" id="PTHR33393">
    <property type="entry name" value="POLYGLUTAMINE SYNTHESIS ACCESSORY PROTEIN RV0574C-RELATED"/>
    <property type="match status" value="1"/>
</dbReference>
<reference evidence="4 5" key="2">
    <citation type="journal article" date="2016" name="Genome Announc.">
        <title>Draft Genome Sequence of Oceanobacillus picturae Heshi-B3, Isolated from Fermented Rice Bran in a Traditional Japanese Seafood Dish.</title>
        <authorList>
            <person name="Akuzawa S."/>
            <person name="Nagaoka J."/>
            <person name="Kanekatsu M."/>
            <person name="Kanesaki Y."/>
            <person name="Suzuki T."/>
        </authorList>
    </citation>
    <scope>NUCLEOTIDE SEQUENCE [LARGE SCALE GENOMIC DNA]</scope>
    <source>
        <strain evidence="4 5">Heshi-B3</strain>
    </source>
</reference>
<sequence>MKYKVISIFPVMLLMLLVLVSCAGQNIESVQTAEDHIASNSAIQKKQNIKMETSITVAAIGDMLIHAPVYQDAQTEDGYDFTPMLHQVKQYLQAPTVTIANQETMIGGEALGLSTYPQFNSPFEVGDALKTVGVDAVTLANNHTLDRGEDAIQRAIEHWKTIDMMYTGAYKDEEDQKHIRVQETEEGISLAYLSYTYGTNGIPTPAGKDYLVNRIDREKIAEDMEVAKEKADAVIVSLHFGTENERMPNEEQKELAQYTADLGADVIIGHHPHVLQPVEWLTGENGKQTLVAYSLGNFLSSQQEYYQRIGGMLQFSIRKTSQGDDAQVTVEEPAFLPTFMSYTNFEDYQVLPMFDLTNKELSGASNAYEAIKSHLSQWMPELQFIEE</sequence>
<feature type="signal peptide" evidence="2">
    <location>
        <begin position="1"/>
        <end position="23"/>
    </location>
</feature>
<dbReference type="PROSITE" id="PS51257">
    <property type="entry name" value="PROKAR_LIPOPROTEIN"/>
    <property type="match status" value="1"/>
</dbReference>
<name>A0A0U9H242_9BACI</name>
<dbReference type="RefSeq" id="WP_058949339.1">
    <property type="nucleotide sequence ID" value="NZ_BBXV01000008.1"/>
</dbReference>
<evidence type="ECO:0000256" key="1">
    <source>
        <dbReference type="ARBA" id="ARBA00005662"/>
    </source>
</evidence>
<dbReference type="InterPro" id="IPR019079">
    <property type="entry name" value="Capsule_synth_CapA"/>
</dbReference>
<accession>A0A0U9H242</accession>
<dbReference type="OrthoDB" id="9810906at2"/>
<organism evidence="4 5">
    <name type="scientific">Oceanobacillus picturae</name>
    <dbReference type="NCBI Taxonomy" id="171693"/>
    <lineage>
        <taxon>Bacteria</taxon>
        <taxon>Bacillati</taxon>
        <taxon>Bacillota</taxon>
        <taxon>Bacilli</taxon>
        <taxon>Bacillales</taxon>
        <taxon>Bacillaceae</taxon>
        <taxon>Oceanobacillus</taxon>
    </lineage>
</organism>
<evidence type="ECO:0000256" key="2">
    <source>
        <dbReference type="SAM" id="SignalP"/>
    </source>
</evidence>
<comment type="similarity">
    <text evidence="1">Belongs to the CapA family.</text>
</comment>
<dbReference type="EMBL" id="BBXV01000008">
    <property type="protein sequence ID" value="GAQ16663.1"/>
    <property type="molecule type" value="Genomic_DNA"/>
</dbReference>
<dbReference type="Proteomes" id="UP000052946">
    <property type="component" value="Unassembled WGS sequence"/>
</dbReference>
<dbReference type="AlphaFoldDB" id="A0A0U9H242"/>
<feature type="chain" id="PRO_5038565611" evidence="2">
    <location>
        <begin position="24"/>
        <end position="387"/>
    </location>
</feature>
<dbReference type="InterPro" id="IPR052169">
    <property type="entry name" value="CW_Biosynth-Accessory"/>
</dbReference>
<evidence type="ECO:0000313" key="4">
    <source>
        <dbReference type="EMBL" id="GAQ16663.1"/>
    </source>
</evidence>
<dbReference type="PANTHER" id="PTHR33393:SF12">
    <property type="entry name" value="CAPSULE BIOSYNTHESIS PROTEIN CAPA"/>
    <property type="match status" value="1"/>
</dbReference>
<dbReference type="InterPro" id="IPR029052">
    <property type="entry name" value="Metallo-depent_PP-like"/>
</dbReference>
<evidence type="ECO:0000313" key="5">
    <source>
        <dbReference type="Proteomes" id="UP000052946"/>
    </source>
</evidence>
<dbReference type="Pfam" id="PF09587">
    <property type="entry name" value="PGA_cap"/>
    <property type="match status" value="1"/>
</dbReference>
<reference evidence="5" key="1">
    <citation type="submission" date="2015-07" db="EMBL/GenBank/DDBJ databases">
        <title>Draft Genome Sequence of Oceanobacillus picturae Heshi-B3 that Was Isolated from Fermented Rice Bran with Aging Salted Mackerel, Which Was Named Heshiko as Traditional Fermented Seafood in Japan.</title>
        <authorList>
            <person name="Akuzawa S."/>
            <person name="Nakagawa J."/>
            <person name="Kanekatsu T."/>
            <person name="Kanesaki Y."/>
            <person name="Suzuki T."/>
        </authorList>
    </citation>
    <scope>NUCLEOTIDE SEQUENCE [LARGE SCALE GENOMIC DNA]</scope>
    <source>
        <strain evidence="5">Heshi-B3</strain>
    </source>
</reference>
<feature type="domain" description="Capsule synthesis protein CapA" evidence="3">
    <location>
        <begin position="56"/>
        <end position="302"/>
    </location>
</feature>
<proteinExistence type="inferred from homology"/>
<dbReference type="CDD" id="cd07381">
    <property type="entry name" value="MPP_CapA"/>
    <property type="match status" value="1"/>
</dbReference>